<evidence type="ECO:0000256" key="4">
    <source>
        <dbReference type="SAM" id="MobiDB-lite"/>
    </source>
</evidence>
<dbReference type="InterPro" id="IPR029063">
    <property type="entry name" value="SAM-dependent_MTases_sf"/>
</dbReference>
<keyword evidence="3" id="KW-0949">S-adenosyl-L-methionine</keyword>
<dbReference type="GO" id="GO:0008168">
    <property type="term" value="F:methyltransferase activity"/>
    <property type="evidence" value="ECO:0007669"/>
    <property type="project" value="UniProtKB-KW"/>
</dbReference>
<dbReference type="Pfam" id="PF22528">
    <property type="entry name" value="PRMT_C"/>
    <property type="match status" value="1"/>
</dbReference>
<dbReference type="GO" id="GO:0005840">
    <property type="term" value="C:ribosome"/>
    <property type="evidence" value="ECO:0007669"/>
    <property type="project" value="UniProtKB-KW"/>
</dbReference>
<evidence type="ECO:0000313" key="6">
    <source>
        <dbReference type="EMBL" id="UQA97263.1"/>
    </source>
</evidence>
<dbReference type="RefSeq" id="WP_248868188.1">
    <property type="nucleotide sequence ID" value="NZ_CP086322.1"/>
</dbReference>
<dbReference type="EMBL" id="CP086322">
    <property type="protein sequence ID" value="UQA97263.1"/>
    <property type="molecule type" value="Genomic_DNA"/>
</dbReference>
<reference evidence="6" key="1">
    <citation type="submission" date="2021-10" db="EMBL/GenBank/DDBJ databases">
        <title>Streptomyces nigrumlapis sp.nov.,an antimicrobial producing actinobacterium isolated from Black Gobi rocks.</title>
        <authorList>
            <person name="Wen Y."/>
            <person name="Zhang W."/>
            <person name="Liu X.G."/>
        </authorList>
    </citation>
    <scope>NUCLEOTIDE SEQUENCE</scope>
    <source>
        <strain evidence="6">ST13-2-2</strain>
    </source>
</reference>
<protein>
    <submittedName>
        <fullName evidence="6">50S ribosomal protein L11 methyltransferase</fullName>
    </submittedName>
</protein>
<evidence type="ECO:0000259" key="5">
    <source>
        <dbReference type="Pfam" id="PF22528"/>
    </source>
</evidence>
<feature type="domain" description="Protein arginine N-methyltransferase" evidence="5">
    <location>
        <begin position="217"/>
        <end position="351"/>
    </location>
</feature>
<evidence type="ECO:0000256" key="3">
    <source>
        <dbReference type="ARBA" id="ARBA00022691"/>
    </source>
</evidence>
<feature type="compositionally biased region" description="Polar residues" evidence="4">
    <location>
        <begin position="1"/>
        <end position="12"/>
    </location>
</feature>
<dbReference type="GO" id="GO:0032259">
    <property type="term" value="P:methylation"/>
    <property type="evidence" value="ECO:0007669"/>
    <property type="project" value="UniProtKB-KW"/>
</dbReference>
<keyword evidence="6" id="KW-0687">Ribonucleoprotein</keyword>
<name>A0ABY4MI88_9ACTN</name>
<keyword evidence="6" id="KW-0689">Ribosomal protein</keyword>
<dbReference type="CDD" id="cd02440">
    <property type="entry name" value="AdoMet_MTases"/>
    <property type="match status" value="1"/>
</dbReference>
<dbReference type="PANTHER" id="PTHR11006:SF60">
    <property type="entry name" value="PROTEIN ARGININE N-METHYLTRANSFERASE 9"/>
    <property type="match status" value="1"/>
</dbReference>
<accession>A0ABY4MI88</accession>
<keyword evidence="7" id="KW-1185">Reference proteome</keyword>
<dbReference type="Gene3D" id="3.40.50.150">
    <property type="entry name" value="Vaccinia Virus protein VP39"/>
    <property type="match status" value="1"/>
</dbReference>
<proteinExistence type="predicted"/>
<dbReference type="InterPro" id="IPR025799">
    <property type="entry name" value="Arg_MeTrfase"/>
</dbReference>
<keyword evidence="2" id="KW-0808">Transferase</keyword>
<gene>
    <name evidence="6" type="ORF">K9S39_40210</name>
</gene>
<evidence type="ECO:0000313" key="7">
    <source>
        <dbReference type="Proteomes" id="UP000830115"/>
    </source>
</evidence>
<dbReference type="Pfam" id="PF06325">
    <property type="entry name" value="PrmA"/>
    <property type="match status" value="1"/>
</dbReference>
<dbReference type="InterPro" id="IPR055135">
    <property type="entry name" value="PRMT_dom"/>
</dbReference>
<dbReference type="PANTHER" id="PTHR11006">
    <property type="entry name" value="PROTEIN ARGININE N-METHYLTRANSFERASE"/>
    <property type="match status" value="1"/>
</dbReference>
<organism evidence="6 7">
    <name type="scientific">Streptomyces halobius</name>
    <dbReference type="NCBI Taxonomy" id="2879846"/>
    <lineage>
        <taxon>Bacteria</taxon>
        <taxon>Bacillati</taxon>
        <taxon>Actinomycetota</taxon>
        <taxon>Actinomycetes</taxon>
        <taxon>Kitasatosporales</taxon>
        <taxon>Streptomycetaceae</taxon>
        <taxon>Streptomyces</taxon>
    </lineage>
</organism>
<dbReference type="PROSITE" id="PS51678">
    <property type="entry name" value="SAM_MT_PRMT"/>
    <property type="match status" value="1"/>
</dbReference>
<feature type="region of interest" description="Disordered" evidence="4">
    <location>
        <begin position="1"/>
        <end position="27"/>
    </location>
</feature>
<dbReference type="Gene3D" id="2.70.160.11">
    <property type="entry name" value="Hnrnp arginine n-methyltransferase1"/>
    <property type="match status" value="1"/>
</dbReference>
<evidence type="ECO:0000256" key="2">
    <source>
        <dbReference type="ARBA" id="ARBA00022679"/>
    </source>
</evidence>
<dbReference type="SUPFAM" id="SSF53335">
    <property type="entry name" value="S-adenosyl-L-methionine-dependent methyltransferases"/>
    <property type="match status" value="1"/>
</dbReference>
<sequence>MSISANSLTNGSKEFRDEEFTTPDVDGSPGLRLALASLQSQAQELNRLVTATLDTMAQPREKLAPHTAAFAEIATRSIPRWHFAMLNDTERNDALIVALERRIPAGAHVLDIGTGTGLLAMAAARAGAGRVVTCEENPLLVEIARQIIDRHGMSDVITVVNKRSTHLAMGIDLERPVDVLISEVVDCGLIGEGLLPTMRHAREHLLAPGGVLIPGAARLYGQLIQSEVTNGLNRVGNAGGFDVSLMNVASTRGHFPVRLHTWPHDILSGPVELLDFDLLDGPLEAGSRAVRLPATAAGPAHALVAWFELDLGSGVVLRNSPDNVGSHWMQALIPFDKPVPVTPGDELDVELHWTDYSLSAR</sequence>
<evidence type="ECO:0000256" key="1">
    <source>
        <dbReference type="ARBA" id="ARBA00022603"/>
    </source>
</evidence>
<dbReference type="Proteomes" id="UP000830115">
    <property type="component" value="Chromosome"/>
</dbReference>
<keyword evidence="1 6" id="KW-0489">Methyltransferase</keyword>